<accession>A0AAV2E555</accession>
<dbReference type="InterPro" id="IPR025558">
    <property type="entry name" value="DUF4283"/>
</dbReference>
<keyword evidence="1" id="KW-0812">Transmembrane</keyword>
<organism evidence="3 4">
    <name type="scientific">Linum trigynum</name>
    <dbReference type="NCBI Taxonomy" id="586398"/>
    <lineage>
        <taxon>Eukaryota</taxon>
        <taxon>Viridiplantae</taxon>
        <taxon>Streptophyta</taxon>
        <taxon>Embryophyta</taxon>
        <taxon>Tracheophyta</taxon>
        <taxon>Spermatophyta</taxon>
        <taxon>Magnoliopsida</taxon>
        <taxon>eudicotyledons</taxon>
        <taxon>Gunneridae</taxon>
        <taxon>Pentapetalae</taxon>
        <taxon>rosids</taxon>
        <taxon>fabids</taxon>
        <taxon>Malpighiales</taxon>
        <taxon>Linaceae</taxon>
        <taxon>Linum</taxon>
    </lineage>
</organism>
<gene>
    <name evidence="3" type="ORF">LTRI10_LOCUS22413</name>
</gene>
<dbReference type="PANTHER" id="PTHR31286">
    <property type="entry name" value="GLYCINE-RICH CELL WALL STRUCTURAL PROTEIN 1.8-LIKE"/>
    <property type="match status" value="1"/>
</dbReference>
<dbReference type="AlphaFoldDB" id="A0AAV2E555"/>
<feature type="transmembrane region" description="Helical" evidence="1">
    <location>
        <begin position="44"/>
        <end position="66"/>
    </location>
</feature>
<dbReference type="Proteomes" id="UP001497516">
    <property type="component" value="Chromosome 4"/>
</dbReference>
<dbReference type="PANTHER" id="PTHR31286:SF99">
    <property type="entry name" value="DUF4283 DOMAIN-CONTAINING PROTEIN"/>
    <property type="match status" value="1"/>
</dbReference>
<protein>
    <recommendedName>
        <fullName evidence="2">DUF4283 domain-containing protein</fullName>
    </recommendedName>
</protein>
<keyword evidence="1" id="KW-1133">Transmembrane helix</keyword>
<dbReference type="EMBL" id="OZ034817">
    <property type="protein sequence ID" value="CAL1381004.1"/>
    <property type="molecule type" value="Genomic_DNA"/>
</dbReference>
<feature type="domain" description="DUF4283" evidence="2">
    <location>
        <begin position="60"/>
        <end position="118"/>
    </location>
</feature>
<evidence type="ECO:0000313" key="3">
    <source>
        <dbReference type="EMBL" id="CAL1381004.1"/>
    </source>
</evidence>
<dbReference type="InterPro" id="IPR040256">
    <property type="entry name" value="At4g02000-like"/>
</dbReference>
<keyword evidence="4" id="KW-1185">Reference proteome</keyword>
<proteinExistence type="predicted"/>
<sequence>MKETMDEPEDDMVIDGEREPDCPNLRIDRDTNVWGMRGAGPSLLGSWALLSLLFVQCRLQYLWATIETIKLASMRQGFYFVCFTTEPDYDKALYEGTWMIEDQYTLTRHWKQGFDPDEGDDVLTNILVGDRLPKLPMYYFDSVIL</sequence>
<keyword evidence="1" id="KW-0472">Membrane</keyword>
<evidence type="ECO:0000256" key="1">
    <source>
        <dbReference type="SAM" id="Phobius"/>
    </source>
</evidence>
<evidence type="ECO:0000259" key="2">
    <source>
        <dbReference type="Pfam" id="PF14111"/>
    </source>
</evidence>
<dbReference type="Pfam" id="PF14111">
    <property type="entry name" value="DUF4283"/>
    <property type="match status" value="1"/>
</dbReference>
<reference evidence="3 4" key="1">
    <citation type="submission" date="2024-04" db="EMBL/GenBank/DDBJ databases">
        <authorList>
            <person name="Fracassetti M."/>
        </authorList>
    </citation>
    <scope>NUCLEOTIDE SEQUENCE [LARGE SCALE GENOMIC DNA]</scope>
</reference>
<name>A0AAV2E555_9ROSI</name>
<evidence type="ECO:0000313" key="4">
    <source>
        <dbReference type="Proteomes" id="UP001497516"/>
    </source>
</evidence>